<dbReference type="Pfam" id="PF00072">
    <property type="entry name" value="Response_reg"/>
    <property type="match status" value="1"/>
</dbReference>
<gene>
    <name evidence="10" type="ORF">Q4527_16500</name>
</gene>
<dbReference type="RefSeq" id="WP_303538829.1">
    <property type="nucleotide sequence ID" value="NZ_JAUOQI010000014.1"/>
</dbReference>
<dbReference type="EMBL" id="JAUOQI010000014">
    <property type="protein sequence ID" value="MDO6579006.1"/>
    <property type="molecule type" value="Genomic_DNA"/>
</dbReference>
<dbReference type="CDD" id="cd00082">
    <property type="entry name" value="HisKA"/>
    <property type="match status" value="1"/>
</dbReference>
<proteinExistence type="predicted"/>
<dbReference type="GO" id="GO:0005886">
    <property type="term" value="C:plasma membrane"/>
    <property type="evidence" value="ECO:0007669"/>
    <property type="project" value="TreeGrafter"/>
</dbReference>
<dbReference type="InterPro" id="IPR001789">
    <property type="entry name" value="Sig_transdc_resp-reg_receiver"/>
</dbReference>
<dbReference type="SMART" id="SM00448">
    <property type="entry name" value="REC"/>
    <property type="match status" value="1"/>
</dbReference>
<dbReference type="InterPro" id="IPR035965">
    <property type="entry name" value="PAS-like_dom_sf"/>
</dbReference>
<dbReference type="AlphaFoldDB" id="A0AAW7Z3G3"/>
<dbReference type="SUPFAM" id="SSF47384">
    <property type="entry name" value="Homodimeric domain of signal transducing histidine kinase"/>
    <property type="match status" value="1"/>
</dbReference>
<reference evidence="10" key="1">
    <citation type="submission" date="2023-07" db="EMBL/GenBank/DDBJ databases">
        <title>Genome content predicts the carbon catabolic preferences of heterotrophic bacteria.</title>
        <authorList>
            <person name="Gralka M."/>
        </authorList>
    </citation>
    <scope>NUCLEOTIDE SEQUENCE</scope>
    <source>
        <strain evidence="10">F2M12</strain>
    </source>
</reference>
<dbReference type="GO" id="GO:0009927">
    <property type="term" value="F:histidine phosphotransfer kinase activity"/>
    <property type="evidence" value="ECO:0007669"/>
    <property type="project" value="TreeGrafter"/>
</dbReference>
<dbReference type="SUPFAM" id="SSF52172">
    <property type="entry name" value="CheY-like"/>
    <property type="match status" value="1"/>
</dbReference>
<evidence type="ECO:0000259" key="9">
    <source>
        <dbReference type="PROSITE" id="PS50110"/>
    </source>
</evidence>
<dbReference type="SUPFAM" id="SSF55874">
    <property type="entry name" value="ATPase domain of HSP90 chaperone/DNA topoisomerase II/histidine kinase"/>
    <property type="match status" value="1"/>
</dbReference>
<dbReference type="EC" id="2.7.13.3" evidence="2"/>
<accession>A0AAW7Z3G3</accession>
<dbReference type="PANTHER" id="PTHR43047">
    <property type="entry name" value="TWO-COMPONENT HISTIDINE PROTEIN KINASE"/>
    <property type="match status" value="1"/>
</dbReference>
<dbReference type="InterPro" id="IPR011006">
    <property type="entry name" value="CheY-like_superfamily"/>
</dbReference>
<keyword evidence="3 7" id="KW-0597">Phosphoprotein</keyword>
<dbReference type="InterPro" id="IPR036097">
    <property type="entry name" value="HisK_dim/P_sf"/>
</dbReference>
<dbReference type="PROSITE" id="PS50109">
    <property type="entry name" value="HIS_KIN"/>
    <property type="match status" value="1"/>
</dbReference>
<keyword evidence="5" id="KW-0418">Kinase</keyword>
<sequence length="670" mass="74484">MSQQFNSKEQYPISVSSTVLNFEKVLKSGCDILSMQQGILLHVTCEHIDVIAKADASLAPNQSLLPPFPVDIASLPSSQLESCAEVNLWAKQNLSAKDFIIGRVHRVGNYHVMLILVNSVEDIESSYDKGKLSLLDNWLESVLQKERGADDNSIKHAELFAKLQSVANIGVWEVDIVENALFWSSQTRVIHEVPQHYAPELGSAIEFYKEGADRDEITRLVNHAIQTGEPWTVTLQIITAKGNSVWVENHGMVEMFEGQCVRLFGTFQNVDKSVKLRLELEDRRKDAEAAFKERGHLLSRISHELRTPLNGITGMLQAIKFEQRVNIRERKTDLALKSADRLLLLIDDVLDYTEISSGELVLKKNDFCVRAMAEELIDVFKTLCKEKGLRLFAVLSFPENTYINGDANRIGQIISRLLSNAIKFTSRGHISIQLTLREAFNVPNLLISIEDTGEGMDEATKASLFTPFIQGQKQSAIKGSGTGLGLSIVKQLVEKMDGEIELRSEMNVGTSFDIVLPVTLTDVKQGLLEHSDALSSSLLTIPLSILVVDDNDINRIVLASMLEKYNFIADEAEDGEVAIQKAREKDYDLIFMDCAMPVLDGVSATKVILEEGLMHSQGSIVAVTANTSEEDRKACKDAGMSAFLCKPVDQRNVALELKKVLLSKSLEMHQ</sequence>
<evidence type="ECO:0000256" key="3">
    <source>
        <dbReference type="ARBA" id="ARBA00022553"/>
    </source>
</evidence>
<organism evidence="10 11">
    <name type="scientific">Alteromonas stellipolaris</name>
    <dbReference type="NCBI Taxonomy" id="233316"/>
    <lineage>
        <taxon>Bacteria</taxon>
        <taxon>Pseudomonadati</taxon>
        <taxon>Pseudomonadota</taxon>
        <taxon>Gammaproteobacteria</taxon>
        <taxon>Alteromonadales</taxon>
        <taxon>Alteromonadaceae</taxon>
        <taxon>Alteromonas/Salinimonas group</taxon>
        <taxon>Alteromonas</taxon>
    </lineage>
</organism>
<evidence type="ECO:0000259" key="8">
    <source>
        <dbReference type="PROSITE" id="PS50109"/>
    </source>
</evidence>
<dbReference type="PROSITE" id="PS50110">
    <property type="entry name" value="RESPONSE_REGULATORY"/>
    <property type="match status" value="1"/>
</dbReference>
<dbReference type="InterPro" id="IPR004358">
    <property type="entry name" value="Sig_transdc_His_kin-like_C"/>
</dbReference>
<dbReference type="SMART" id="SM00387">
    <property type="entry name" value="HATPase_c"/>
    <property type="match status" value="1"/>
</dbReference>
<feature type="domain" description="Response regulatory" evidence="9">
    <location>
        <begin position="544"/>
        <end position="661"/>
    </location>
</feature>
<name>A0AAW7Z3G3_9ALTE</name>
<dbReference type="InterPro" id="IPR003661">
    <property type="entry name" value="HisK_dim/P_dom"/>
</dbReference>
<dbReference type="GO" id="GO:0000155">
    <property type="term" value="F:phosphorelay sensor kinase activity"/>
    <property type="evidence" value="ECO:0007669"/>
    <property type="project" value="InterPro"/>
</dbReference>
<dbReference type="SMART" id="SM00388">
    <property type="entry name" value="HisKA"/>
    <property type="match status" value="1"/>
</dbReference>
<evidence type="ECO:0000256" key="5">
    <source>
        <dbReference type="ARBA" id="ARBA00022777"/>
    </source>
</evidence>
<protein>
    <recommendedName>
        <fullName evidence="2">histidine kinase</fullName>
        <ecNumber evidence="2">2.7.13.3</ecNumber>
    </recommendedName>
</protein>
<keyword evidence="10" id="KW-0547">Nucleotide-binding</keyword>
<dbReference type="PANTHER" id="PTHR43047:SF72">
    <property type="entry name" value="OSMOSENSING HISTIDINE PROTEIN KINASE SLN1"/>
    <property type="match status" value="1"/>
</dbReference>
<dbReference type="Gene3D" id="3.30.565.10">
    <property type="entry name" value="Histidine kinase-like ATPase, C-terminal domain"/>
    <property type="match status" value="1"/>
</dbReference>
<dbReference type="Gene3D" id="3.30.450.20">
    <property type="entry name" value="PAS domain"/>
    <property type="match status" value="1"/>
</dbReference>
<evidence type="ECO:0000256" key="7">
    <source>
        <dbReference type="PROSITE-ProRule" id="PRU00169"/>
    </source>
</evidence>
<dbReference type="Pfam" id="PF02518">
    <property type="entry name" value="HATPase_c"/>
    <property type="match status" value="1"/>
</dbReference>
<evidence type="ECO:0000256" key="2">
    <source>
        <dbReference type="ARBA" id="ARBA00012438"/>
    </source>
</evidence>
<dbReference type="Gene3D" id="1.10.287.130">
    <property type="match status" value="1"/>
</dbReference>
<dbReference type="SUPFAM" id="SSF55785">
    <property type="entry name" value="PYP-like sensor domain (PAS domain)"/>
    <property type="match status" value="1"/>
</dbReference>
<keyword evidence="4" id="KW-0808">Transferase</keyword>
<dbReference type="Gene3D" id="3.40.50.2300">
    <property type="match status" value="1"/>
</dbReference>
<evidence type="ECO:0000256" key="6">
    <source>
        <dbReference type="ARBA" id="ARBA00023012"/>
    </source>
</evidence>
<comment type="caution">
    <text evidence="10">The sequence shown here is derived from an EMBL/GenBank/DDBJ whole genome shotgun (WGS) entry which is preliminary data.</text>
</comment>
<dbReference type="CDD" id="cd17546">
    <property type="entry name" value="REC_hyHK_CKI1_RcsC-like"/>
    <property type="match status" value="1"/>
</dbReference>
<dbReference type="FunFam" id="3.30.565.10:FF:000010">
    <property type="entry name" value="Sensor histidine kinase RcsC"/>
    <property type="match status" value="1"/>
</dbReference>
<dbReference type="InterPro" id="IPR036890">
    <property type="entry name" value="HATPase_C_sf"/>
</dbReference>
<evidence type="ECO:0000313" key="10">
    <source>
        <dbReference type="EMBL" id="MDO6579006.1"/>
    </source>
</evidence>
<evidence type="ECO:0000313" key="11">
    <source>
        <dbReference type="Proteomes" id="UP001170717"/>
    </source>
</evidence>
<dbReference type="InterPro" id="IPR005467">
    <property type="entry name" value="His_kinase_dom"/>
</dbReference>
<keyword evidence="10" id="KW-0067">ATP-binding</keyword>
<dbReference type="InterPro" id="IPR003594">
    <property type="entry name" value="HATPase_dom"/>
</dbReference>
<dbReference type="PRINTS" id="PR00344">
    <property type="entry name" value="BCTRLSENSOR"/>
</dbReference>
<comment type="catalytic activity">
    <reaction evidence="1">
        <text>ATP + protein L-histidine = ADP + protein N-phospho-L-histidine.</text>
        <dbReference type="EC" id="2.7.13.3"/>
    </reaction>
</comment>
<dbReference type="Proteomes" id="UP001170717">
    <property type="component" value="Unassembled WGS sequence"/>
</dbReference>
<dbReference type="Pfam" id="PF00512">
    <property type="entry name" value="HisKA"/>
    <property type="match status" value="1"/>
</dbReference>
<keyword evidence="6" id="KW-0902">Two-component regulatory system</keyword>
<feature type="domain" description="Histidine kinase" evidence="8">
    <location>
        <begin position="300"/>
        <end position="520"/>
    </location>
</feature>
<evidence type="ECO:0000256" key="1">
    <source>
        <dbReference type="ARBA" id="ARBA00000085"/>
    </source>
</evidence>
<evidence type="ECO:0000256" key="4">
    <source>
        <dbReference type="ARBA" id="ARBA00022679"/>
    </source>
</evidence>
<feature type="modified residue" description="4-aspartylphosphate" evidence="7">
    <location>
        <position position="593"/>
    </location>
</feature>
<dbReference type="GO" id="GO:0005524">
    <property type="term" value="F:ATP binding"/>
    <property type="evidence" value="ECO:0007669"/>
    <property type="project" value="UniProtKB-KW"/>
</dbReference>